<feature type="transmembrane region" description="Helical" evidence="1">
    <location>
        <begin position="113"/>
        <end position="130"/>
    </location>
</feature>
<evidence type="ECO:0000256" key="1">
    <source>
        <dbReference type="SAM" id="Phobius"/>
    </source>
</evidence>
<organism evidence="2 3">
    <name type="scientific">Flavobacterium arundinis</name>
    <dbReference type="NCBI Taxonomy" id="3139143"/>
    <lineage>
        <taxon>Bacteria</taxon>
        <taxon>Pseudomonadati</taxon>
        <taxon>Bacteroidota</taxon>
        <taxon>Flavobacteriia</taxon>
        <taxon>Flavobacteriales</taxon>
        <taxon>Flavobacteriaceae</taxon>
        <taxon>Flavobacterium</taxon>
    </lineage>
</organism>
<reference evidence="2 3" key="1">
    <citation type="submission" date="2024-04" db="EMBL/GenBank/DDBJ databases">
        <title>Flavobacterium sp. DGU11 16S ribosomal RNA gene Genome sequencing and assembly.</title>
        <authorList>
            <person name="Park S."/>
        </authorList>
    </citation>
    <scope>NUCLEOTIDE SEQUENCE [LARGE SCALE GENOMIC DNA]</scope>
    <source>
        <strain evidence="2 3">DGU11</strain>
    </source>
</reference>
<feature type="transmembrane region" description="Helical" evidence="1">
    <location>
        <begin position="151"/>
        <end position="169"/>
    </location>
</feature>
<gene>
    <name evidence="2" type="ORF">AAEO56_16485</name>
</gene>
<protein>
    <recommendedName>
        <fullName evidence="4">YhhN-like protein</fullName>
    </recommendedName>
</protein>
<keyword evidence="1" id="KW-0472">Membrane</keyword>
<proteinExistence type="predicted"/>
<feature type="transmembrane region" description="Helical" evidence="1">
    <location>
        <begin position="6"/>
        <end position="26"/>
    </location>
</feature>
<feature type="transmembrane region" description="Helical" evidence="1">
    <location>
        <begin position="89"/>
        <end position="107"/>
    </location>
</feature>
<feature type="transmembrane region" description="Helical" evidence="1">
    <location>
        <begin position="33"/>
        <end position="55"/>
    </location>
</feature>
<evidence type="ECO:0000313" key="2">
    <source>
        <dbReference type="EMBL" id="MEL1245873.1"/>
    </source>
</evidence>
<dbReference type="Proteomes" id="UP001464555">
    <property type="component" value="Unassembled WGS sequence"/>
</dbReference>
<keyword evidence="1" id="KW-0812">Transmembrane</keyword>
<dbReference type="EMBL" id="JBBYHR010000010">
    <property type="protein sequence ID" value="MEL1245873.1"/>
    <property type="molecule type" value="Genomic_DNA"/>
</dbReference>
<accession>A0ABU9I1R7</accession>
<keyword evidence="1" id="KW-1133">Transmembrane helix</keyword>
<evidence type="ECO:0008006" key="4">
    <source>
        <dbReference type="Google" id="ProtNLM"/>
    </source>
</evidence>
<comment type="caution">
    <text evidence="2">The sequence shown here is derived from an EMBL/GenBank/DDBJ whole genome shotgun (WGS) entry which is preliminary data.</text>
</comment>
<feature type="transmembrane region" description="Helical" evidence="1">
    <location>
        <begin position="61"/>
        <end position="82"/>
    </location>
</feature>
<dbReference type="RefSeq" id="WP_341698170.1">
    <property type="nucleotide sequence ID" value="NZ_JBBYHR010000010.1"/>
</dbReference>
<name>A0ABU9I1R7_9FLAO</name>
<keyword evidence="3" id="KW-1185">Reference proteome</keyword>
<feature type="transmembrane region" description="Helical" evidence="1">
    <location>
        <begin position="189"/>
        <end position="206"/>
    </location>
</feature>
<evidence type="ECO:0000313" key="3">
    <source>
        <dbReference type="Proteomes" id="UP001464555"/>
    </source>
</evidence>
<sequence>MEEFLSKITFSQFLIFTTVLMMLFLFKRKKKVHILLLLIVTVCLGTEMLTNFFIINSIGFGALYSISAVIHNVLWFAVLFSIIERLRYLKILILAYVLLAIINFLFIEGRLQFNVYSFALGAVLYLIIFISENIIQLQRENFLFFEKNESLLLYTPLLLFIAMSIVLGFRDTQLSDKKIIYGLSLYDLIISFANILYYSIITIYIYREKKLEK</sequence>